<keyword evidence="8" id="KW-0443">Lipid metabolism</keyword>
<dbReference type="UniPathway" id="UPA00094"/>
<evidence type="ECO:0000256" key="3">
    <source>
        <dbReference type="ARBA" id="ARBA00022857"/>
    </source>
</evidence>
<dbReference type="PANTHER" id="PTHR42760:SF133">
    <property type="entry name" value="3-OXOACYL-[ACYL-CARRIER-PROTEIN] REDUCTASE"/>
    <property type="match status" value="1"/>
</dbReference>
<dbReference type="GO" id="GO:0004316">
    <property type="term" value="F:3-oxoacyl-[acyl-carrier-protein] reductase (NADPH) activity"/>
    <property type="evidence" value="ECO:0007669"/>
    <property type="project" value="UniProtKB-UniRule"/>
</dbReference>
<dbReference type="PANTHER" id="PTHR42760">
    <property type="entry name" value="SHORT-CHAIN DEHYDROGENASES/REDUCTASES FAMILY MEMBER"/>
    <property type="match status" value="1"/>
</dbReference>
<dbReference type="AlphaFoldDB" id="A0A1Y1S0D3"/>
<dbReference type="NCBIfam" id="NF005559">
    <property type="entry name" value="PRK07231.1"/>
    <property type="match status" value="1"/>
</dbReference>
<dbReference type="GO" id="GO:0048038">
    <property type="term" value="F:quinone binding"/>
    <property type="evidence" value="ECO:0007669"/>
    <property type="project" value="TreeGrafter"/>
</dbReference>
<dbReference type="EC" id="1.1.1.100" evidence="8"/>
<keyword evidence="3 7" id="KW-0521">NADP</keyword>
<dbReference type="NCBIfam" id="TIGR01830">
    <property type="entry name" value="3oxo_ACP_reduc"/>
    <property type="match status" value="1"/>
</dbReference>
<dbReference type="InterPro" id="IPR036291">
    <property type="entry name" value="NAD(P)-bd_dom_sf"/>
</dbReference>
<dbReference type="SUPFAM" id="SSF51735">
    <property type="entry name" value="NAD(P)-binding Rossmann-fold domains"/>
    <property type="match status" value="1"/>
</dbReference>
<dbReference type="RefSeq" id="WP_083049226.1">
    <property type="nucleotide sequence ID" value="NZ_CAXXQO010000004.1"/>
</dbReference>
<evidence type="ECO:0000313" key="11">
    <source>
        <dbReference type="Proteomes" id="UP000192343"/>
    </source>
</evidence>
<dbReference type="Pfam" id="PF13561">
    <property type="entry name" value="adh_short_C2"/>
    <property type="match status" value="1"/>
</dbReference>
<dbReference type="Gene3D" id="3.40.50.720">
    <property type="entry name" value="NAD(P)-binding Rossmann-like Domain"/>
    <property type="match status" value="1"/>
</dbReference>
<dbReference type="InterPro" id="IPR020904">
    <property type="entry name" value="Sc_DH/Rdtase_CS"/>
</dbReference>
<sequence>MLLEGKKALVTGGAQGIGKEIVMKFLAEGASVHYCDLAEGPFKAEMDAAAKGDATVTFHKANITDENEVKALIKEITADGKLDILVNNAGITRDGMVFRMSLDQWESVLKVNLTGAFLVAREVSAFMAMKQKSGSIINMASVVGQMGNAGQTNYSASKAGLIGFTKSLAKETAKRNVRVNAVAPGFIETAMTDKLTEDVKADYARAIPLGRMGSPEDIANTVLYLASDLSSYITGQVIRVDGGLVM</sequence>
<dbReference type="PROSITE" id="PS00061">
    <property type="entry name" value="ADH_SHORT"/>
    <property type="match status" value="1"/>
</dbReference>
<dbReference type="FunFam" id="3.40.50.720:FF:000115">
    <property type="entry name" value="3-oxoacyl-[acyl-carrier-protein] reductase FabG"/>
    <property type="match status" value="1"/>
</dbReference>
<feature type="active site" description="Proton acceptor" evidence="6">
    <location>
        <position position="154"/>
    </location>
</feature>
<dbReference type="InterPro" id="IPR057326">
    <property type="entry name" value="KR_dom"/>
</dbReference>
<accession>A0A1Y1S0D3</accession>
<evidence type="ECO:0000256" key="1">
    <source>
        <dbReference type="ARBA" id="ARBA00002607"/>
    </source>
</evidence>
<protein>
    <recommendedName>
        <fullName evidence="8">3-oxoacyl-[acyl-carrier-protein] reductase</fullName>
        <ecNumber evidence="8">1.1.1.100</ecNumber>
    </recommendedName>
</protein>
<gene>
    <name evidence="10" type="ORF">B4O97_06145</name>
</gene>
<comment type="subunit">
    <text evidence="8">Homotetramer.</text>
</comment>
<comment type="caution">
    <text evidence="10">The sequence shown here is derived from an EMBL/GenBank/DDBJ whole genome shotgun (WGS) entry which is preliminary data.</text>
</comment>
<keyword evidence="8" id="KW-0444">Lipid biosynthesis</keyword>
<dbReference type="EMBL" id="MWQY01000005">
    <property type="protein sequence ID" value="ORC36643.1"/>
    <property type="molecule type" value="Genomic_DNA"/>
</dbReference>
<feature type="binding site" evidence="7">
    <location>
        <position position="187"/>
    </location>
    <ligand>
        <name>NADP(+)</name>
        <dbReference type="ChEBI" id="CHEBI:58349"/>
    </ligand>
</feature>
<keyword evidence="8" id="KW-0276">Fatty acid metabolism</keyword>
<dbReference type="Proteomes" id="UP000192343">
    <property type="component" value="Unassembled WGS sequence"/>
</dbReference>
<dbReference type="CDD" id="cd05333">
    <property type="entry name" value="BKR_SDR_c"/>
    <property type="match status" value="1"/>
</dbReference>
<dbReference type="PRINTS" id="PR00081">
    <property type="entry name" value="GDHRDH"/>
</dbReference>
<name>A0A1Y1S0D3_9SPIO</name>
<evidence type="ECO:0000256" key="5">
    <source>
        <dbReference type="ARBA" id="ARBA00048508"/>
    </source>
</evidence>
<evidence type="ECO:0000259" key="9">
    <source>
        <dbReference type="SMART" id="SM00822"/>
    </source>
</evidence>
<evidence type="ECO:0000256" key="4">
    <source>
        <dbReference type="ARBA" id="ARBA00023002"/>
    </source>
</evidence>
<reference evidence="10 11" key="1">
    <citation type="submission" date="2017-03" db="EMBL/GenBank/DDBJ databases">
        <title>Draft Genome sequence of Marispirochaeta sp. strain JC444.</title>
        <authorList>
            <person name="Shivani Y."/>
            <person name="Subhash Y."/>
            <person name="Sasikala C."/>
            <person name="Ramana C."/>
        </authorList>
    </citation>
    <scope>NUCLEOTIDE SEQUENCE [LARGE SCALE GENOMIC DNA]</scope>
    <source>
        <strain evidence="10 11">JC444</strain>
    </source>
</reference>
<keyword evidence="8" id="KW-0275">Fatty acid biosynthesis</keyword>
<evidence type="ECO:0000313" key="10">
    <source>
        <dbReference type="EMBL" id="ORC36643.1"/>
    </source>
</evidence>
<organism evidence="10 11">
    <name type="scientific">Marispirochaeta aestuarii</name>
    <dbReference type="NCBI Taxonomy" id="1963862"/>
    <lineage>
        <taxon>Bacteria</taxon>
        <taxon>Pseudomonadati</taxon>
        <taxon>Spirochaetota</taxon>
        <taxon>Spirochaetia</taxon>
        <taxon>Spirochaetales</taxon>
        <taxon>Spirochaetaceae</taxon>
        <taxon>Marispirochaeta</taxon>
    </lineage>
</organism>
<dbReference type="GO" id="GO:0006633">
    <property type="term" value="P:fatty acid biosynthetic process"/>
    <property type="evidence" value="ECO:0007669"/>
    <property type="project" value="UniProtKB-UniPathway"/>
</dbReference>
<dbReference type="STRING" id="1963862.B4O97_06145"/>
<evidence type="ECO:0000256" key="7">
    <source>
        <dbReference type="PIRSR" id="PIRSR611284-2"/>
    </source>
</evidence>
<dbReference type="NCBIfam" id="NF009466">
    <property type="entry name" value="PRK12826.1-2"/>
    <property type="match status" value="1"/>
</dbReference>
<evidence type="ECO:0000256" key="6">
    <source>
        <dbReference type="PIRSR" id="PIRSR611284-1"/>
    </source>
</evidence>
<comment type="function">
    <text evidence="1 8">Catalyzes the NADPH-dependent reduction of beta-ketoacyl-ACP substrates to beta-hydroxyacyl-ACP products, the first reductive step in the elongation cycle of fatty acid biosynthesis.</text>
</comment>
<comment type="similarity">
    <text evidence="2 8">Belongs to the short-chain dehydrogenases/reductases (SDR) family.</text>
</comment>
<evidence type="ECO:0000256" key="8">
    <source>
        <dbReference type="RuleBase" id="RU366074"/>
    </source>
</evidence>
<dbReference type="InterPro" id="IPR002347">
    <property type="entry name" value="SDR_fam"/>
</dbReference>
<keyword evidence="4 8" id="KW-0560">Oxidoreductase</keyword>
<dbReference type="InterPro" id="IPR011284">
    <property type="entry name" value="3oxo_ACP_reduc"/>
</dbReference>
<proteinExistence type="inferred from homology"/>
<comment type="pathway">
    <text evidence="8">Lipid metabolism; fatty acid biosynthesis.</text>
</comment>
<dbReference type="PRINTS" id="PR00080">
    <property type="entry name" value="SDRFAMILY"/>
</dbReference>
<dbReference type="SMART" id="SM00822">
    <property type="entry name" value="PKS_KR"/>
    <property type="match status" value="1"/>
</dbReference>
<dbReference type="GO" id="GO:0051287">
    <property type="term" value="F:NAD binding"/>
    <property type="evidence" value="ECO:0007669"/>
    <property type="project" value="UniProtKB-UniRule"/>
</dbReference>
<feature type="binding site" evidence="7">
    <location>
        <position position="88"/>
    </location>
    <ligand>
        <name>NADP(+)</name>
        <dbReference type="ChEBI" id="CHEBI:58349"/>
    </ligand>
</feature>
<evidence type="ECO:0000256" key="2">
    <source>
        <dbReference type="ARBA" id="ARBA00006484"/>
    </source>
</evidence>
<feature type="domain" description="Ketoreductase" evidence="9">
    <location>
        <begin position="6"/>
        <end position="185"/>
    </location>
</feature>
<dbReference type="OrthoDB" id="9803333at2"/>
<feature type="binding site" evidence="7">
    <location>
        <begin position="154"/>
        <end position="158"/>
    </location>
    <ligand>
        <name>NADP(+)</name>
        <dbReference type="ChEBI" id="CHEBI:58349"/>
    </ligand>
</feature>
<comment type="catalytic activity">
    <reaction evidence="5 8">
        <text>a (3R)-hydroxyacyl-[ACP] + NADP(+) = a 3-oxoacyl-[ACP] + NADPH + H(+)</text>
        <dbReference type="Rhea" id="RHEA:17397"/>
        <dbReference type="Rhea" id="RHEA-COMP:9916"/>
        <dbReference type="Rhea" id="RHEA-COMP:9945"/>
        <dbReference type="ChEBI" id="CHEBI:15378"/>
        <dbReference type="ChEBI" id="CHEBI:57783"/>
        <dbReference type="ChEBI" id="CHEBI:58349"/>
        <dbReference type="ChEBI" id="CHEBI:78776"/>
        <dbReference type="ChEBI" id="CHEBI:78827"/>
        <dbReference type="EC" id="1.1.1.100"/>
    </reaction>
</comment>
<keyword evidence="11" id="KW-1185">Reference proteome</keyword>